<feature type="transmembrane region" description="Helical" evidence="6">
    <location>
        <begin position="304"/>
        <end position="323"/>
    </location>
</feature>
<feature type="transmembrane region" description="Helical" evidence="6">
    <location>
        <begin position="182"/>
        <end position="213"/>
    </location>
</feature>
<evidence type="ECO:0000256" key="6">
    <source>
        <dbReference type="RuleBase" id="RU363041"/>
    </source>
</evidence>
<evidence type="ECO:0000313" key="7">
    <source>
        <dbReference type="EMBL" id="KKO45251.1"/>
    </source>
</evidence>
<dbReference type="PATRIC" id="fig|336831.14.peg.406"/>
<gene>
    <name evidence="7" type="ORF">WG68_11000</name>
</gene>
<dbReference type="PANTHER" id="PTHR31154">
    <property type="entry name" value="MEMBRANE TRANSPORTER PROTEIN"/>
    <property type="match status" value="1"/>
</dbReference>
<feature type="transmembrane region" description="Helical" evidence="6">
    <location>
        <begin position="112"/>
        <end position="134"/>
    </location>
</feature>
<evidence type="ECO:0000256" key="5">
    <source>
        <dbReference type="ARBA" id="ARBA00023136"/>
    </source>
</evidence>
<comment type="subcellular location">
    <subcellularLocation>
        <location evidence="6">Cell membrane</location>
        <topology evidence="6">Multi-pass membrane protein</topology>
    </subcellularLocation>
    <subcellularLocation>
        <location evidence="1">Membrane</location>
        <topology evidence="1">Multi-pass membrane protein</topology>
    </subcellularLocation>
</comment>
<accession>A0A0M2V3P4</accession>
<dbReference type="OrthoDB" id="128686at2"/>
<dbReference type="PANTHER" id="PTHR31154:SF4">
    <property type="entry name" value="MEMBRANE TRANSPORTER PROTEIN"/>
    <property type="match status" value="1"/>
</dbReference>
<dbReference type="GO" id="GO:0005886">
    <property type="term" value="C:plasma membrane"/>
    <property type="evidence" value="ECO:0007669"/>
    <property type="project" value="UniProtKB-SubCell"/>
</dbReference>
<comment type="similarity">
    <text evidence="2 6">Belongs to the 4-toluene sulfonate uptake permease (TSUP) (TC 2.A.102) family.</text>
</comment>
<protein>
    <recommendedName>
        <fullName evidence="6">Probable membrane transporter protein</fullName>
    </recommendedName>
</protein>
<keyword evidence="6" id="KW-1003">Cell membrane</keyword>
<comment type="caution">
    <text evidence="6">Lacks conserved residue(s) required for the propagation of feature annotation.</text>
</comment>
<dbReference type="EMBL" id="LAHO01000010">
    <property type="protein sequence ID" value="KKO45251.1"/>
    <property type="molecule type" value="Genomic_DNA"/>
</dbReference>
<keyword evidence="5 6" id="KW-0472">Membrane</keyword>
<feature type="transmembrane region" description="Helical" evidence="6">
    <location>
        <begin position="255"/>
        <end position="274"/>
    </location>
</feature>
<evidence type="ECO:0000256" key="4">
    <source>
        <dbReference type="ARBA" id="ARBA00022989"/>
    </source>
</evidence>
<reference evidence="7 8" key="1">
    <citation type="submission" date="2015-03" db="EMBL/GenBank/DDBJ databases">
        <title>Draft genome sequences of two protease-producing strains of Arsukibacterium isolated from two cold and alkaline environments.</title>
        <authorList>
            <person name="Lylloff J.E."/>
            <person name="Skov L.B."/>
            <person name="Jepsen M."/>
            <person name="Hallin P.F."/>
            <person name="Sorensen S.J."/>
            <person name="Stougaard P."/>
            <person name="Glaring M.A."/>
        </authorList>
    </citation>
    <scope>NUCLEOTIDE SEQUENCE [LARGE SCALE GENOMIC DNA]</scope>
    <source>
        <strain evidence="7 8">GCM72</strain>
    </source>
</reference>
<dbReference type="InterPro" id="IPR002781">
    <property type="entry name" value="TM_pro_TauE-like"/>
</dbReference>
<dbReference type="Proteomes" id="UP000034228">
    <property type="component" value="Unassembled WGS sequence"/>
</dbReference>
<evidence type="ECO:0000256" key="2">
    <source>
        <dbReference type="ARBA" id="ARBA00009142"/>
    </source>
</evidence>
<proteinExistence type="inferred from homology"/>
<keyword evidence="8" id="KW-1185">Reference proteome</keyword>
<evidence type="ECO:0000256" key="1">
    <source>
        <dbReference type="ARBA" id="ARBA00004141"/>
    </source>
</evidence>
<feature type="transmembrane region" description="Helical" evidence="6">
    <location>
        <begin position="220"/>
        <end position="243"/>
    </location>
</feature>
<feature type="transmembrane region" description="Helical" evidence="6">
    <location>
        <begin position="15"/>
        <end position="34"/>
    </location>
</feature>
<keyword evidence="4 6" id="KW-1133">Transmembrane helix</keyword>
<dbReference type="AlphaFoldDB" id="A0A0M2V3P4"/>
<feature type="transmembrane region" description="Helical" evidence="6">
    <location>
        <begin position="90"/>
        <end position="106"/>
    </location>
</feature>
<dbReference type="Pfam" id="PF01925">
    <property type="entry name" value="TauE"/>
    <property type="match status" value="1"/>
</dbReference>
<feature type="transmembrane region" description="Helical" evidence="6">
    <location>
        <begin position="141"/>
        <end position="162"/>
    </location>
</feature>
<keyword evidence="3 6" id="KW-0812">Transmembrane</keyword>
<dbReference type="RefSeq" id="WP_046557746.1">
    <property type="nucleotide sequence ID" value="NZ_LAHO01000010.1"/>
</dbReference>
<evidence type="ECO:0000313" key="8">
    <source>
        <dbReference type="Proteomes" id="UP000034228"/>
    </source>
</evidence>
<organism evidence="7 8">
    <name type="scientific">Arsukibacterium ikkense</name>
    <dbReference type="NCBI Taxonomy" id="336831"/>
    <lineage>
        <taxon>Bacteria</taxon>
        <taxon>Pseudomonadati</taxon>
        <taxon>Pseudomonadota</taxon>
        <taxon>Gammaproteobacteria</taxon>
        <taxon>Chromatiales</taxon>
        <taxon>Chromatiaceae</taxon>
        <taxon>Arsukibacterium</taxon>
    </lineage>
</organism>
<dbReference type="STRING" id="336831.WG68_11000"/>
<feature type="transmembrane region" description="Helical" evidence="6">
    <location>
        <begin position="281"/>
        <end position="298"/>
    </location>
</feature>
<sequence length="358" mass="38210">MTVPLPTKPPLKQKLWIWLLWLAGFYAVWLYLVAGQGYWPTAVAHWPMAVAMAIGSYAAGSTPMGGGTVGFPVLVLLFELPASLGRDFSFAIQSIGMTSAAIFILARRQPLAWAILKGAMLGSLIGTPFGIFLIAPYIPELWIKLVFAIVWASFGLLHLFRLNEIAGHSGITDFDERWDFKLGLWIGLLAGATVAAVTGVGIDMVLYTALVLLCRADLKIAIPTSVVIMAFTSVLGVVVKMVSGQGLAPGVFENWLAAAPVVAIGAPLGVFIVAKIGRKPTLLVVATLCVGQFIWTLFTEQQRLGLSGMLWALLAVAACLAGFELLRRWGAVLVGEKAAKADAALLTKAPPKTELPQS</sequence>
<name>A0A0M2V3P4_9GAMM</name>
<evidence type="ECO:0000256" key="3">
    <source>
        <dbReference type="ARBA" id="ARBA00022692"/>
    </source>
</evidence>
<feature type="transmembrane region" description="Helical" evidence="6">
    <location>
        <begin position="54"/>
        <end position="78"/>
    </location>
</feature>
<comment type="caution">
    <text evidence="7">The sequence shown here is derived from an EMBL/GenBank/DDBJ whole genome shotgun (WGS) entry which is preliminary data.</text>
</comment>